<evidence type="ECO:0000313" key="2">
    <source>
        <dbReference type="Proteomes" id="UP001429357"/>
    </source>
</evidence>
<dbReference type="Gene3D" id="3.40.50.300">
    <property type="entry name" value="P-loop containing nucleotide triphosphate hydrolases"/>
    <property type="match status" value="1"/>
</dbReference>
<dbReference type="Pfam" id="PF13177">
    <property type="entry name" value="DNA_pol3_delta2"/>
    <property type="match status" value="1"/>
</dbReference>
<dbReference type="NCBIfam" id="NF005972">
    <property type="entry name" value="PRK08058.1"/>
    <property type="match status" value="1"/>
</dbReference>
<gene>
    <name evidence="1" type="ORF">BAU18_001123</name>
</gene>
<dbReference type="PANTHER" id="PTHR11669">
    <property type="entry name" value="REPLICATION FACTOR C / DNA POLYMERASE III GAMMA-TAU SUBUNIT"/>
    <property type="match status" value="1"/>
</dbReference>
<dbReference type="Proteomes" id="UP001429357">
    <property type="component" value="Unassembled WGS sequence"/>
</dbReference>
<evidence type="ECO:0000313" key="1">
    <source>
        <dbReference type="EMBL" id="MEO1781538.1"/>
    </source>
</evidence>
<comment type="caution">
    <text evidence="1">The sequence shown here is derived from an EMBL/GenBank/DDBJ whole genome shotgun (WGS) entry which is preliminary data.</text>
</comment>
<dbReference type="InterPro" id="IPR027417">
    <property type="entry name" value="P-loop_NTPase"/>
</dbReference>
<keyword evidence="2" id="KW-1185">Reference proteome</keyword>
<dbReference type="InterPro" id="IPR004622">
    <property type="entry name" value="DNA_pol_HolB"/>
</dbReference>
<name>A0ABV0F3F3_9ENTE</name>
<protein>
    <submittedName>
        <fullName evidence="1">DNA polymerase III, delta' subunit</fullName>
    </submittedName>
</protein>
<accession>A0ABV0F3F3</accession>
<proteinExistence type="predicted"/>
<dbReference type="SUPFAM" id="SSF52540">
    <property type="entry name" value="P-loop containing nucleoside triphosphate hydrolases"/>
    <property type="match status" value="1"/>
</dbReference>
<sequence length="315" mass="35602">MEEEFLSQHQPFVFSQIKKSVKHGRLAHAYLFEGDLGVGKHLLSQWLAKRLFCTQVVDNEPCGICNNCQRIDAGEHPNVWVIAPEGQTIKVQQIRQLQQEFIRSGFESRRQFFVIRQADKMNASAANSLLKFLEEPQGEFVAVLETDAPGKILPTIQSRCQILHFAPLNGKELAQRLRQDGISSASATLLAGLTNSYQKAVEISQEEWFNEAKDAVSQWYHLLQKGDLAAFIYVQKKMMAIAKEKEQQQLLLQMLVQEYRTSRSQLLAQGLGPQLADNTRSLQLILEAQQKLGANVSFQNVAEQLVLRILKQATA</sequence>
<dbReference type="PANTHER" id="PTHR11669:SF8">
    <property type="entry name" value="DNA POLYMERASE III SUBUNIT DELTA"/>
    <property type="match status" value="1"/>
</dbReference>
<reference evidence="1 2" key="2">
    <citation type="submission" date="2024-02" db="EMBL/GenBank/DDBJ databases">
        <title>The Genome Sequence of Enterococcus diestrammenae JM9A.</title>
        <authorList>
            <person name="Earl A."/>
            <person name="Manson A."/>
            <person name="Gilmore M."/>
            <person name="Sanders J."/>
            <person name="Shea T."/>
            <person name="Howe W."/>
            <person name="Livny J."/>
            <person name="Cuomo C."/>
            <person name="Neafsey D."/>
            <person name="Birren B."/>
        </authorList>
    </citation>
    <scope>NUCLEOTIDE SEQUENCE [LARGE SCALE GENOMIC DNA]</scope>
    <source>
        <strain evidence="1 2">JM9A</strain>
    </source>
</reference>
<organism evidence="1 2">
    <name type="scientific">Enterococcus diestrammenae</name>
    <dbReference type="NCBI Taxonomy" id="1155073"/>
    <lineage>
        <taxon>Bacteria</taxon>
        <taxon>Bacillati</taxon>
        <taxon>Bacillota</taxon>
        <taxon>Bacilli</taxon>
        <taxon>Lactobacillales</taxon>
        <taxon>Enterococcaceae</taxon>
        <taxon>Enterococcus</taxon>
    </lineage>
</organism>
<dbReference type="EMBL" id="MAEI02000001">
    <property type="protein sequence ID" value="MEO1781538.1"/>
    <property type="molecule type" value="Genomic_DNA"/>
</dbReference>
<dbReference type="InterPro" id="IPR050238">
    <property type="entry name" value="DNA_Rep/Repair_Clamp_Loader"/>
</dbReference>
<dbReference type="NCBIfam" id="TIGR00678">
    <property type="entry name" value="holB"/>
    <property type="match status" value="1"/>
</dbReference>
<reference evidence="2" key="1">
    <citation type="submission" date="2016-06" db="EMBL/GenBank/DDBJ databases">
        <title>Four novel species of enterococci isolated from chicken manure.</title>
        <authorList>
            <person name="Van Tyne D."/>
        </authorList>
    </citation>
    <scope>NUCLEOTIDE SEQUENCE [LARGE SCALE GENOMIC DNA]</scope>
    <source>
        <strain evidence="2">JM9A</strain>
    </source>
</reference>
<dbReference type="RefSeq" id="WP_161870085.1">
    <property type="nucleotide sequence ID" value="NZ_MAEI02000001.1"/>
</dbReference>